<evidence type="ECO:0000313" key="1">
    <source>
        <dbReference type="EMBL" id="NEK25035.1"/>
    </source>
</evidence>
<name>A0A6P0CJ69_9RHOB</name>
<protein>
    <submittedName>
        <fullName evidence="1">Uncharacterized protein</fullName>
    </submittedName>
</protein>
<dbReference type="AlphaFoldDB" id="A0A6P0CJ69"/>
<dbReference type="Proteomes" id="UP000468591">
    <property type="component" value="Unassembled WGS sequence"/>
</dbReference>
<keyword evidence="2" id="KW-1185">Reference proteome</keyword>
<accession>A0A6P0CJ69</accession>
<gene>
    <name evidence="1" type="ORF">GV827_21960</name>
</gene>
<evidence type="ECO:0000313" key="2">
    <source>
        <dbReference type="Proteomes" id="UP000468591"/>
    </source>
</evidence>
<dbReference type="EMBL" id="JAABNT010000033">
    <property type="protein sequence ID" value="NEK25035.1"/>
    <property type="molecule type" value="Genomic_DNA"/>
</dbReference>
<sequence length="74" mass="8097">MTDYSEIKRIFGDITDHKAAEIEGSGLSAAELEKVAAVLSGDTDHGIEIGHLSPEAQDLMALLRQDEDAWDDQR</sequence>
<organism evidence="1 2">
    <name type="scientific">Sulfitobacter sediminilitoris</name>
    <dbReference type="NCBI Taxonomy" id="2698830"/>
    <lineage>
        <taxon>Bacteria</taxon>
        <taxon>Pseudomonadati</taxon>
        <taxon>Pseudomonadota</taxon>
        <taxon>Alphaproteobacteria</taxon>
        <taxon>Rhodobacterales</taxon>
        <taxon>Roseobacteraceae</taxon>
        <taxon>Sulfitobacter</taxon>
    </lineage>
</organism>
<dbReference type="RefSeq" id="WP_164356253.1">
    <property type="nucleotide sequence ID" value="NZ_JAABNT010000033.1"/>
</dbReference>
<reference evidence="1 2" key="1">
    <citation type="submission" date="2020-01" db="EMBL/GenBank/DDBJ databases">
        <title>Sulfitobacter sediminilitoris sp. nov., isolated from a tidal flat.</title>
        <authorList>
            <person name="Park S."/>
            <person name="Yoon J.-H."/>
        </authorList>
    </citation>
    <scope>NUCLEOTIDE SEQUENCE [LARGE SCALE GENOMIC DNA]</scope>
    <source>
        <strain evidence="1 2">JBTF-M27</strain>
    </source>
</reference>
<comment type="caution">
    <text evidence="1">The sequence shown here is derived from an EMBL/GenBank/DDBJ whole genome shotgun (WGS) entry which is preliminary data.</text>
</comment>
<proteinExistence type="predicted"/>